<keyword evidence="1" id="KW-0645">Protease</keyword>
<dbReference type="Proteomes" id="UP000002320">
    <property type="component" value="Unassembled WGS sequence"/>
</dbReference>
<reference evidence="2" key="2">
    <citation type="submission" date="2020-05" db="UniProtKB">
        <authorList>
            <consortium name="EnsemblMetazoa"/>
        </authorList>
    </citation>
    <scope>IDENTIFICATION</scope>
    <source>
        <strain evidence="2">JHB</strain>
    </source>
</reference>
<proteinExistence type="predicted"/>
<dbReference type="AlphaFoldDB" id="B0W9P2"/>
<gene>
    <name evidence="2" type="primary">6035196</name>
    <name evidence="1" type="ORF">CpipJ_CPIJ003647</name>
</gene>
<sequence length="68" mass="8104">MTEMTEMTKIYKISKWHIFRLKSLVERFGDGPGMKTLNMTLSMVAANVEWVSRSQTSIFNWIEQKYHF</sequence>
<dbReference type="VEuPathDB" id="VectorBase:CPIJ003647"/>
<keyword evidence="3" id="KW-1185">Reference proteome</keyword>
<name>B0W9P2_CULQU</name>
<dbReference type="GO" id="GO:0004177">
    <property type="term" value="F:aminopeptidase activity"/>
    <property type="evidence" value="ECO:0007669"/>
    <property type="project" value="UniProtKB-KW"/>
</dbReference>
<evidence type="ECO:0000313" key="3">
    <source>
        <dbReference type="Proteomes" id="UP000002320"/>
    </source>
</evidence>
<evidence type="ECO:0000313" key="2">
    <source>
        <dbReference type="EnsemblMetazoa" id="CPIJ003647-PA"/>
    </source>
</evidence>
<dbReference type="HOGENOM" id="CLU_2796497_0_0_1"/>
<dbReference type="VEuPathDB" id="VectorBase:CQUJHB008964"/>
<keyword evidence="1" id="KW-0031">Aminopeptidase</keyword>
<keyword evidence="1" id="KW-0378">Hydrolase</keyword>
<protein>
    <submittedName>
        <fullName evidence="1 2">Alanyl aminopeptidase</fullName>
    </submittedName>
</protein>
<reference evidence="1" key="1">
    <citation type="submission" date="2007-03" db="EMBL/GenBank/DDBJ databases">
        <title>Annotation of Culex pipiens quinquefasciatus.</title>
        <authorList>
            <consortium name="The Broad Institute Genome Sequencing Platform"/>
            <person name="Atkinson P.W."/>
            <person name="Hemingway J."/>
            <person name="Christensen B.M."/>
            <person name="Higgs S."/>
            <person name="Kodira C."/>
            <person name="Hannick L."/>
            <person name="Megy K."/>
            <person name="O'Leary S."/>
            <person name="Pearson M."/>
            <person name="Haas B.J."/>
            <person name="Mauceli E."/>
            <person name="Wortman J.R."/>
            <person name="Lee N.H."/>
            <person name="Guigo R."/>
            <person name="Stanke M."/>
            <person name="Alvarado L."/>
            <person name="Amedeo P."/>
            <person name="Antoine C.H."/>
            <person name="Arensburger P."/>
            <person name="Bidwell S.L."/>
            <person name="Crawford M."/>
            <person name="Camaro F."/>
            <person name="Devon K."/>
            <person name="Engels R."/>
            <person name="Hammond M."/>
            <person name="Howarth C."/>
            <person name="Koehrsen M."/>
            <person name="Lawson D."/>
            <person name="Montgomery P."/>
            <person name="Nene V."/>
            <person name="Nusbaum C."/>
            <person name="Puiu D."/>
            <person name="Romero-Severson J."/>
            <person name="Severson D.W."/>
            <person name="Shumway M."/>
            <person name="Sisk P."/>
            <person name="Stolte C."/>
            <person name="Zeng Q."/>
            <person name="Eisenstadt E."/>
            <person name="Fraser-Liggett C."/>
            <person name="Strausberg R."/>
            <person name="Galagan J."/>
            <person name="Birren B."/>
            <person name="Collins F.H."/>
        </authorList>
    </citation>
    <scope>NUCLEOTIDE SEQUENCE [LARGE SCALE GENOMIC DNA]</scope>
    <source>
        <strain evidence="1">JHB</strain>
    </source>
</reference>
<evidence type="ECO:0000313" key="1">
    <source>
        <dbReference type="EMBL" id="EDS40361.1"/>
    </source>
</evidence>
<dbReference type="OrthoDB" id="6750768at2759"/>
<dbReference type="eggNOG" id="KOG1046">
    <property type="taxonomic scope" value="Eukaryota"/>
</dbReference>
<dbReference type="KEGG" id="cqu:CpipJ_CPIJ003647"/>
<accession>B0W9P2</accession>
<dbReference type="InParanoid" id="B0W9P2"/>
<dbReference type="EnsemblMetazoa" id="CPIJ003647-RA">
    <property type="protein sequence ID" value="CPIJ003647-PA"/>
    <property type="gene ID" value="CPIJ003647"/>
</dbReference>
<organism>
    <name type="scientific">Culex quinquefasciatus</name>
    <name type="common">Southern house mosquito</name>
    <name type="synonym">Culex pungens</name>
    <dbReference type="NCBI Taxonomy" id="7176"/>
    <lineage>
        <taxon>Eukaryota</taxon>
        <taxon>Metazoa</taxon>
        <taxon>Ecdysozoa</taxon>
        <taxon>Arthropoda</taxon>
        <taxon>Hexapoda</taxon>
        <taxon>Insecta</taxon>
        <taxon>Pterygota</taxon>
        <taxon>Neoptera</taxon>
        <taxon>Endopterygota</taxon>
        <taxon>Diptera</taxon>
        <taxon>Nematocera</taxon>
        <taxon>Culicoidea</taxon>
        <taxon>Culicidae</taxon>
        <taxon>Culicinae</taxon>
        <taxon>Culicini</taxon>
        <taxon>Culex</taxon>
        <taxon>Culex</taxon>
    </lineage>
</organism>
<dbReference type="EMBL" id="DS231865">
    <property type="protein sequence ID" value="EDS40361.1"/>
    <property type="molecule type" value="Genomic_DNA"/>
</dbReference>